<name>Q0FTX4_SALBH</name>
<dbReference type="GO" id="GO:0008703">
    <property type="term" value="F:5-amino-6-(5-phosphoribosylamino)uracil reductase activity"/>
    <property type="evidence" value="ECO:0007669"/>
    <property type="project" value="InterPro"/>
</dbReference>
<comment type="pathway">
    <text evidence="1">Cofactor biosynthesis; riboflavin biosynthesis.</text>
</comment>
<proteinExistence type="predicted"/>
<dbReference type="OrthoDB" id="9800865at2"/>
<protein>
    <submittedName>
        <fullName evidence="5">Probable riboflavin-specific deaminase</fullName>
    </submittedName>
</protein>
<dbReference type="EMBL" id="AATQ01000005">
    <property type="protein sequence ID" value="EAU47625.1"/>
    <property type="molecule type" value="Genomic_DNA"/>
</dbReference>
<dbReference type="HOGENOM" id="CLU_073038_1_0_5"/>
<evidence type="ECO:0000313" key="6">
    <source>
        <dbReference type="Proteomes" id="UP000006230"/>
    </source>
</evidence>
<comment type="caution">
    <text evidence="5">The sequence shown here is derived from an EMBL/GenBank/DDBJ whole genome shotgun (WGS) entry which is preliminary data.</text>
</comment>
<dbReference type="Proteomes" id="UP000006230">
    <property type="component" value="Unassembled WGS sequence"/>
</dbReference>
<keyword evidence="3" id="KW-0560">Oxidoreductase</keyword>
<reference evidence="5 6" key="1">
    <citation type="journal article" date="2010" name="J. Bacteriol.">
        <title>Genome sequences of Pelagibaca bermudensis HTCC2601T and Maritimibacter alkaliphilus HTCC2654T, the type strains of two marine Roseobacter genera.</title>
        <authorList>
            <person name="Thrash J.C."/>
            <person name="Cho J.C."/>
            <person name="Ferriera S."/>
            <person name="Johnson J."/>
            <person name="Vergin K.L."/>
            <person name="Giovannoni S.J."/>
        </authorList>
    </citation>
    <scope>NUCLEOTIDE SEQUENCE [LARGE SCALE GENOMIC DNA]</scope>
    <source>
        <strain evidence="6">DSM 26914 / JCM 13377 / KCTC 12554 / HTCC2601</strain>
    </source>
</reference>
<dbReference type="InterPro" id="IPR050765">
    <property type="entry name" value="Riboflavin_Biosynth_HTPR"/>
</dbReference>
<dbReference type="Gene3D" id="3.40.430.10">
    <property type="entry name" value="Dihydrofolate Reductase, subunit A"/>
    <property type="match status" value="1"/>
</dbReference>
<dbReference type="STRING" id="314265.R2601_19849"/>
<evidence type="ECO:0000313" key="5">
    <source>
        <dbReference type="EMBL" id="EAU47625.1"/>
    </source>
</evidence>
<dbReference type="PANTHER" id="PTHR38011:SF7">
    <property type="entry name" value="2,5-DIAMINO-6-RIBOSYLAMINO-4(3H)-PYRIMIDINONE 5'-PHOSPHATE REDUCTASE"/>
    <property type="match status" value="1"/>
</dbReference>
<dbReference type="AlphaFoldDB" id="Q0FTX4"/>
<feature type="domain" description="Bacterial bifunctional deaminase-reductase C-terminal" evidence="4">
    <location>
        <begin position="4"/>
        <end position="217"/>
    </location>
</feature>
<dbReference type="InterPro" id="IPR024072">
    <property type="entry name" value="DHFR-like_dom_sf"/>
</dbReference>
<accession>Q0FTX4</accession>
<sequence length="233" mass="24982">MQRPHIICHMITSLDGRLLAERWPCSAHSLLEIYDGAADQLGAYGWIVGRRTMEHYIASQTPVPGPAAPSRTDHVASHAGATLAICVDRHGTLHPESGELDGEHLVLVLSEQVPDAHVEMLIARGVSVIFAGPEGDQLEDALIRIGEAFGVSRLLLEGGGRMNGAFLAADLIDETSTLIYPVVDGQSGVASIYDHDGPIAARRLELISSETLATGTVWLRHRVLPRADALAPQ</sequence>
<keyword evidence="6" id="KW-1185">Reference proteome</keyword>
<evidence type="ECO:0000259" key="4">
    <source>
        <dbReference type="Pfam" id="PF01872"/>
    </source>
</evidence>
<keyword evidence="2" id="KW-0521">NADP</keyword>
<organism evidence="5 6">
    <name type="scientific">Salipiger bermudensis (strain DSM 26914 / JCM 13377 / KCTC 12554 / HTCC2601)</name>
    <name type="common">Pelagibaca bermudensis</name>
    <dbReference type="NCBI Taxonomy" id="314265"/>
    <lineage>
        <taxon>Bacteria</taxon>
        <taxon>Pseudomonadati</taxon>
        <taxon>Pseudomonadota</taxon>
        <taxon>Alphaproteobacteria</taxon>
        <taxon>Rhodobacterales</taxon>
        <taxon>Roseobacteraceae</taxon>
        <taxon>Salipiger</taxon>
    </lineage>
</organism>
<dbReference type="GO" id="GO:0009231">
    <property type="term" value="P:riboflavin biosynthetic process"/>
    <property type="evidence" value="ECO:0007669"/>
    <property type="project" value="InterPro"/>
</dbReference>
<evidence type="ECO:0000256" key="2">
    <source>
        <dbReference type="ARBA" id="ARBA00022857"/>
    </source>
</evidence>
<evidence type="ECO:0000256" key="1">
    <source>
        <dbReference type="ARBA" id="ARBA00005104"/>
    </source>
</evidence>
<dbReference type="SUPFAM" id="SSF53597">
    <property type="entry name" value="Dihydrofolate reductase-like"/>
    <property type="match status" value="1"/>
</dbReference>
<dbReference type="PANTHER" id="PTHR38011">
    <property type="entry name" value="DIHYDROFOLATE REDUCTASE FAMILY PROTEIN (AFU_ORTHOLOGUE AFUA_8G06820)"/>
    <property type="match status" value="1"/>
</dbReference>
<evidence type="ECO:0000256" key="3">
    <source>
        <dbReference type="ARBA" id="ARBA00023002"/>
    </source>
</evidence>
<dbReference type="RefSeq" id="WP_007798576.1">
    <property type="nucleotide sequence ID" value="NZ_DS022276.1"/>
</dbReference>
<dbReference type="Pfam" id="PF01872">
    <property type="entry name" value="RibD_C"/>
    <property type="match status" value="1"/>
</dbReference>
<dbReference type="eggNOG" id="COG1985">
    <property type="taxonomic scope" value="Bacteria"/>
</dbReference>
<dbReference type="InterPro" id="IPR002734">
    <property type="entry name" value="RibDG_C"/>
</dbReference>
<gene>
    <name evidence="5" type="ORF">R2601_19849</name>
</gene>